<dbReference type="PANTHER" id="PTHR24243:SF208">
    <property type="entry name" value="PYROKININ-1 RECEPTOR"/>
    <property type="match status" value="1"/>
</dbReference>
<dbReference type="InterPro" id="IPR000276">
    <property type="entry name" value="GPCR_Rhodpsn"/>
</dbReference>
<dbReference type="GO" id="GO:0004930">
    <property type="term" value="F:G protein-coupled receptor activity"/>
    <property type="evidence" value="ECO:0007669"/>
    <property type="project" value="UniProtKB-KW"/>
</dbReference>
<dbReference type="EMBL" id="JAIZAY010000015">
    <property type="protein sequence ID" value="KAJ8028105.1"/>
    <property type="molecule type" value="Genomic_DNA"/>
</dbReference>
<organism evidence="11 12">
    <name type="scientific">Holothuria leucospilota</name>
    <name type="common">Black long sea cucumber</name>
    <name type="synonym">Mertensiothuria leucospilota</name>
    <dbReference type="NCBI Taxonomy" id="206669"/>
    <lineage>
        <taxon>Eukaryota</taxon>
        <taxon>Metazoa</taxon>
        <taxon>Echinodermata</taxon>
        <taxon>Eleutherozoa</taxon>
        <taxon>Echinozoa</taxon>
        <taxon>Holothuroidea</taxon>
        <taxon>Aspidochirotacea</taxon>
        <taxon>Aspidochirotida</taxon>
        <taxon>Holothuriidae</taxon>
        <taxon>Holothuria</taxon>
    </lineage>
</organism>
<name>A0A9Q1BK37_HOLLE</name>
<accession>A0A9Q1BK37</accession>
<feature type="transmembrane region" description="Helical" evidence="9">
    <location>
        <begin position="40"/>
        <end position="66"/>
    </location>
</feature>
<dbReference type="Gene3D" id="1.20.1070.10">
    <property type="entry name" value="Rhodopsin 7-helix transmembrane proteins"/>
    <property type="match status" value="1"/>
</dbReference>
<evidence type="ECO:0000256" key="3">
    <source>
        <dbReference type="ARBA" id="ARBA00022989"/>
    </source>
</evidence>
<protein>
    <submittedName>
        <fullName evidence="11">Neuropeptides capa receptor</fullName>
    </submittedName>
</protein>
<evidence type="ECO:0000256" key="7">
    <source>
        <dbReference type="ARBA" id="ARBA00023224"/>
    </source>
</evidence>
<dbReference type="Proteomes" id="UP001152320">
    <property type="component" value="Chromosome 15"/>
</dbReference>
<feature type="transmembrane region" description="Helical" evidence="9">
    <location>
        <begin position="78"/>
        <end position="99"/>
    </location>
</feature>
<dbReference type="AlphaFoldDB" id="A0A9Q1BK37"/>
<keyword evidence="4 8" id="KW-0297">G-protein coupled receptor</keyword>
<evidence type="ECO:0000259" key="10">
    <source>
        <dbReference type="PROSITE" id="PS50262"/>
    </source>
</evidence>
<dbReference type="Pfam" id="PF00001">
    <property type="entry name" value="7tm_1"/>
    <property type="match status" value="1"/>
</dbReference>
<dbReference type="GO" id="GO:0005886">
    <property type="term" value="C:plasma membrane"/>
    <property type="evidence" value="ECO:0007669"/>
    <property type="project" value="TreeGrafter"/>
</dbReference>
<dbReference type="GO" id="GO:0007218">
    <property type="term" value="P:neuropeptide signaling pathway"/>
    <property type="evidence" value="ECO:0007669"/>
    <property type="project" value="UniProtKB-KW"/>
</dbReference>
<comment type="similarity">
    <text evidence="8">Belongs to the G-protein coupled receptor 1 family.</text>
</comment>
<reference evidence="11" key="1">
    <citation type="submission" date="2021-10" db="EMBL/GenBank/DDBJ databases">
        <title>Tropical sea cucumber genome reveals ecological adaptation and Cuvierian tubules defense mechanism.</title>
        <authorList>
            <person name="Chen T."/>
        </authorList>
    </citation>
    <scope>NUCLEOTIDE SEQUENCE</scope>
    <source>
        <strain evidence="11">Nanhai2018</strain>
        <tissue evidence="11">Muscle</tissue>
    </source>
</reference>
<evidence type="ECO:0000313" key="11">
    <source>
        <dbReference type="EMBL" id="KAJ8028105.1"/>
    </source>
</evidence>
<keyword evidence="2 8" id="KW-0812">Transmembrane</keyword>
<dbReference type="SUPFAM" id="SSF81321">
    <property type="entry name" value="Family A G protein-coupled receptor-like"/>
    <property type="match status" value="1"/>
</dbReference>
<evidence type="ECO:0000256" key="1">
    <source>
        <dbReference type="ARBA" id="ARBA00004141"/>
    </source>
</evidence>
<feature type="transmembrane region" description="Helical" evidence="9">
    <location>
        <begin position="219"/>
        <end position="243"/>
    </location>
</feature>
<keyword evidence="6 8" id="KW-0675">Receptor</keyword>
<comment type="subcellular location">
    <subcellularLocation>
        <location evidence="1">Membrane</location>
        <topology evidence="1">Multi-pass membrane protein</topology>
    </subcellularLocation>
</comment>
<keyword evidence="7 8" id="KW-0807">Transducer</keyword>
<feature type="transmembrane region" description="Helical" evidence="9">
    <location>
        <begin position="273"/>
        <end position="301"/>
    </location>
</feature>
<evidence type="ECO:0000256" key="5">
    <source>
        <dbReference type="ARBA" id="ARBA00023136"/>
    </source>
</evidence>
<sequence>MEFNDSFFGNISYPYCIPYNYSSKDYIKLAEEFLYSDVDIILHTFVLPLILLVGITTNCAFLFVVYRIPSMRTVVNQYLTHIAIGDLLFLITAIGKKILRFSATKNKYDSGMLWPHWMEICTHIVNYTTIFASVLIMTLVGFERFYAVCRPMRLYAATTNQKMVKFLLAVVWILSAILALTTIPGISMVSTYCVVWPDDPRFDDMPTVFDTYHHHSKAAFAYTALVQTVPFFVVMVINSVLYVKMVLTMSGRLGTMQAHDLDTQRNIDLRNKVAVMLIINGVTFFTLTFPFQFASFVMGIMTLCKPNRPSSSITSEGTKTFLQMLLYCNSLINPIIYNAANSRYRSAFLTAFGIDKLTWLRNRCVFRPREYSTPLENGNNKESPTKNTVTTTYSNSYTTVANGDILLESDTKC</sequence>
<evidence type="ECO:0000256" key="2">
    <source>
        <dbReference type="ARBA" id="ARBA00022692"/>
    </source>
</evidence>
<dbReference type="OrthoDB" id="10036964at2759"/>
<dbReference type="PRINTS" id="PR00237">
    <property type="entry name" value="GPCRRHODOPSN"/>
</dbReference>
<evidence type="ECO:0000313" key="12">
    <source>
        <dbReference type="Proteomes" id="UP001152320"/>
    </source>
</evidence>
<dbReference type="PROSITE" id="PS00237">
    <property type="entry name" value="G_PROTEIN_RECEP_F1_1"/>
    <property type="match status" value="1"/>
</dbReference>
<comment type="caution">
    <text evidence="11">The sequence shown here is derived from an EMBL/GenBank/DDBJ whole genome shotgun (WGS) entry which is preliminary data.</text>
</comment>
<feature type="transmembrane region" description="Helical" evidence="9">
    <location>
        <begin position="124"/>
        <end position="146"/>
    </location>
</feature>
<keyword evidence="11" id="KW-0527">Neuropeptide</keyword>
<feature type="transmembrane region" description="Helical" evidence="9">
    <location>
        <begin position="166"/>
        <end position="186"/>
    </location>
</feature>
<proteinExistence type="inferred from homology"/>
<dbReference type="CDD" id="cd00637">
    <property type="entry name" value="7tm_classA_rhodopsin-like"/>
    <property type="match status" value="1"/>
</dbReference>
<keyword evidence="5 9" id="KW-0472">Membrane</keyword>
<dbReference type="PROSITE" id="PS50262">
    <property type="entry name" value="G_PROTEIN_RECEP_F1_2"/>
    <property type="match status" value="1"/>
</dbReference>
<evidence type="ECO:0000256" key="4">
    <source>
        <dbReference type="ARBA" id="ARBA00023040"/>
    </source>
</evidence>
<keyword evidence="3 9" id="KW-1133">Transmembrane helix</keyword>
<feature type="domain" description="G-protein coupled receptors family 1 profile" evidence="10">
    <location>
        <begin position="57"/>
        <end position="337"/>
    </location>
</feature>
<evidence type="ECO:0000256" key="8">
    <source>
        <dbReference type="RuleBase" id="RU000688"/>
    </source>
</evidence>
<gene>
    <name evidence="11" type="ORF">HOLleu_30245</name>
</gene>
<evidence type="ECO:0000256" key="6">
    <source>
        <dbReference type="ARBA" id="ARBA00023170"/>
    </source>
</evidence>
<dbReference type="InterPro" id="IPR017452">
    <property type="entry name" value="GPCR_Rhodpsn_7TM"/>
</dbReference>
<evidence type="ECO:0000256" key="9">
    <source>
        <dbReference type="SAM" id="Phobius"/>
    </source>
</evidence>
<keyword evidence="12" id="KW-1185">Reference proteome</keyword>
<dbReference type="PANTHER" id="PTHR24243">
    <property type="entry name" value="G-PROTEIN COUPLED RECEPTOR"/>
    <property type="match status" value="1"/>
</dbReference>